<dbReference type="GO" id="GO:0003887">
    <property type="term" value="F:DNA-directed DNA polymerase activity"/>
    <property type="evidence" value="ECO:0007669"/>
    <property type="project" value="UniProtKB-KW"/>
</dbReference>
<dbReference type="InterPro" id="IPR001584">
    <property type="entry name" value="Integrase_cat-core"/>
</dbReference>
<keyword evidence="8" id="KW-0808">Transferase</keyword>
<keyword evidence="1" id="KW-0645">Protease</keyword>
<evidence type="ECO:0000313" key="13">
    <source>
        <dbReference type="EMBL" id="VFU30372.1"/>
    </source>
</evidence>
<evidence type="ECO:0000256" key="5">
    <source>
        <dbReference type="ARBA" id="ARBA00022842"/>
    </source>
</evidence>
<sequence>MAYFHDSPIGGHMGSHKTYSRLNKEFFWAGMRKDIRQFIKECEICQRNKTDNLRPAGLLQPLQIPKQVWTDISMDFIEGLPMSKGYNVILVVVDRLSKYNHFIPIAHPYTATIVARIFMDNIFKLHGIPNSIVCDRDAVFTSKFWQEVFHLSGTKLMMSTAYHPQTDGQTEIMNKWLEGYLRCFTGDRPKDWAKWLALAEWSYNTSEHSSTGFSPFELVYGYPPPRLLPYEAGTTTVQAVDEELRSRELILSLARENLKESQSRMKMYADRKRTKREFEVGDWVYLRLRPYRQTTVAMRKTMKLSPRYYGPFQVLQKIGTVAYKLDLPPESKIYPVFHVSCLKKKVGDRININPKLPSMMDDRTLTPEPELILERRLKRKGSRAGVDLLVQWKGASKEDATWVDAEEMRQGYPELGRGLTEEEEGAEVHGISKPERQATRLKENGRGRIEEEDAAWRSPSHSLGVGGHKNLLRLDEVWFLWLKSDVLYIERIPLGFYEEEMRGEV</sequence>
<dbReference type="Pfam" id="PF17921">
    <property type="entry name" value="Integrase_H2C2"/>
    <property type="match status" value="1"/>
</dbReference>
<dbReference type="Gene3D" id="3.30.420.10">
    <property type="entry name" value="Ribonuclease H-like superfamily/Ribonuclease H"/>
    <property type="match status" value="1"/>
</dbReference>
<dbReference type="PROSITE" id="PS50013">
    <property type="entry name" value="CHROMO_2"/>
    <property type="match status" value="1"/>
</dbReference>
<evidence type="ECO:0000259" key="11">
    <source>
        <dbReference type="PROSITE" id="PS50013"/>
    </source>
</evidence>
<evidence type="ECO:0000256" key="6">
    <source>
        <dbReference type="ARBA" id="ARBA00022908"/>
    </source>
</evidence>
<evidence type="ECO:0000259" key="12">
    <source>
        <dbReference type="PROSITE" id="PS50994"/>
    </source>
</evidence>
<evidence type="ECO:0000256" key="7">
    <source>
        <dbReference type="ARBA" id="ARBA00022918"/>
    </source>
</evidence>
<keyword evidence="10" id="KW-0233">DNA recombination</keyword>
<feature type="domain" description="Chromo" evidence="11">
    <location>
        <begin position="367"/>
        <end position="415"/>
    </location>
</feature>
<keyword evidence="3" id="KW-0064">Aspartyl protease</keyword>
<keyword evidence="2" id="KW-0479">Metal-binding</keyword>
<evidence type="ECO:0008006" key="14">
    <source>
        <dbReference type="Google" id="ProtNLM"/>
    </source>
</evidence>
<name>A0A6N2KZ88_SALVM</name>
<keyword evidence="4" id="KW-0378">Hydrolase</keyword>
<dbReference type="GO" id="GO:0006508">
    <property type="term" value="P:proteolysis"/>
    <property type="evidence" value="ECO:0007669"/>
    <property type="project" value="UniProtKB-KW"/>
</dbReference>
<dbReference type="PANTHER" id="PTHR37984">
    <property type="entry name" value="PROTEIN CBG26694"/>
    <property type="match status" value="1"/>
</dbReference>
<protein>
    <recommendedName>
        <fullName evidence="14">Integrase catalytic domain-containing protein</fullName>
    </recommendedName>
</protein>
<gene>
    <name evidence="13" type="ORF">SVIM_LOCUS117437</name>
</gene>
<evidence type="ECO:0000256" key="3">
    <source>
        <dbReference type="ARBA" id="ARBA00022750"/>
    </source>
</evidence>
<dbReference type="PANTHER" id="PTHR37984:SF15">
    <property type="entry name" value="INTEGRASE CATALYTIC DOMAIN-CONTAINING PROTEIN"/>
    <property type="match status" value="1"/>
</dbReference>
<dbReference type="GO" id="GO:0006310">
    <property type="term" value="P:DNA recombination"/>
    <property type="evidence" value="ECO:0007669"/>
    <property type="project" value="UniProtKB-KW"/>
</dbReference>
<feature type="domain" description="Integrase catalytic" evidence="12">
    <location>
        <begin position="61"/>
        <end position="223"/>
    </location>
</feature>
<dbReference type="FunFam" id="1.10.340.70:FF:000001">
    <property type="entry name" value="Retrovirus-related Pol polyprotein from transposon gypsy-like Protein"/>
    <property type="match status" value="1"/>
</dbReference>
<keyword evidence="6" id="KW-0229">DNA integration</keyword>
<dbReference type="SUPFAM" id="SSF53098">
    <property type="entry name" value="Ribonuclease H-like"/>
    <property type="match status" value="1"/>
</dbReference>
<dbReference type="GO" id="GO:0003677">
    <property type="term" value="F:DNA binding"/>
    <property type="evidence" value="ECO:0007669"/>
    <property type="project" value="UniProtKB-KW"/>
</dbReference>
<evidence type="ECO:0000256" key="9">
    <source>
        <dbReference type="ARBA" id="ARBA00023125"/>
    </source>
</evidence>
<reference evidence="13" key="1">
    <citation type="submission" date="2019-03" db="EMBL/GenBank/DDBJ databases">
        <authorList>
            <person name="Mank J."/>
            <person name="Almeida P."/>
        </authorList>
    </citation>
    <scope>NUCLEOTIDE SEQUENCE</scope>
    <source>
        <strain evidence="13">78183</strain>
    </source>
</reference>
<dbReference type="AlphaFoldDB" id="A0A6N2KZ88"/>
<dbReference type="InterPro" id="IPR000953">
    <property type="entry name" value="Chromo/chromo_shadow_dom"/>
</dbReference>
<evidence type="ECO:0000256" key="4">
    <source>
        <dbReference type="ARBA" id="ARBA00022801"/>
    </source>
</evidence>
<dbReference type="InterPro" id="IPR012337">
    <property type="entry name" value="RNaseH-like_sf"/>
</dbReference>
<dbReference type="Gene3D" id="2.40.50.40">
    <property type="match status" value="1"/>
</dbReference>
<evidence type="ECO:0000256" key="2">
    <source>
        <dbReference type="ARBA" id="ARBA00022723"/>
    </source>
</evidence>
<organism evidence="13">
    <name type="scientific">Salix viminalis</name>
    <name type="common">Common osier</name>
    <name type="synonym">Basket willow</name>
    <dbReference type="NCBI Taxonomy" id="40686"/>
    <lineage>
        <taxon>Eukaryota</taxon>
        <taxon>Viridiplantae</taxon>
        <taxon>Streptophyta</taxon>
        <taxon>Embryophyta</taxon>
        <taxon>Tracheophyta</taxon>
        <taxon>Spermatophyta</taxon>
        <taxon>Magnoliopsida</taxon>
        <taxon>eudicotyledons</taxon>
        <taxon>Gunneridae</taxon>
        <taxon>Pentapetalae</taxon>
        <taxon>rosids</taxon>
        <taxon>fabids</taxon>
        <taxon>Malpighiales</taxon>
        <taxon>Salicaceae</taxon>
        <taxon>Saliceae</taxon>
        <taxon>Salix</taxon>
    </lineage>
</organism>
<dbReference type="InterPro" id="IPR050951">
    <property type="entry name" value="Retrovirus_Pol_polyprotein"/>
</dbReference>
<dbReference type="InterPro" id="IPR036397">
    <property type="entry name" value="RNaseH_sf"/>
</dbReference>
<evidence type="ECO:0000256" key="8">
    <source>
        <dbReference type="ARBA" id="ARBA00022932"/>
    </source>
</evidence>
<dbReference type="InterPro" id="IPR016197">
    <property type="entry name" value="Chromo-like_dom_sf"/>
</dbReference>
<keyword evidence="7" id="KW-0695">RNA-directed DNA polymerase</keyword>
<dbReference type="GO" id="GO:0046872">
    <property type="term" value="F:metal ion binding"/>
    <property type="evidence" value="ECO:0007669"/>
    <property type="project" value="UniProtKB-KW"/>
</dbReference>
<dbReference type="GO" id="GO:0015074">
    <property type="term" value="P:DNA integration"/>
    <property type="evidence" value="ECO:0007669"/>
    <property type="project" value="UniProtKB-KW"/>
</dbReference>
<keyword evidence="9" id="KW-0238">DNA-binding</keyword>
<keyword evidence="5" id="KW-0460">Magnesium</keyword>
<dbReference type="EMBL" id="CAADRP010000613">
    <property type="protein sequence ID" value="VFU30372.1"/>
    <property type="molecule type" value="Genomic_DNA"/>
</dbReference>
<keyword evidence="8" id="KW-0239">DNA-directed DNA polymerase</keyword>
<keyword evidence="8" id="KW-0548">Nucleotidyltransferase</keyword>
<dbReference type="Pfam" id="PF24626">
    <property type="entry name" value="SH3_Tf2-1"/>
    <property type="match status" value="1"/>
</dbReference>
<evidence type="ECO:0000256" key="10">
    <source>
        <dbReference type="ARBA" id="ARBA00023172"/>
    </source>
</evidence>
<dbReference type="SUPFAM" id="SSF54160">
    <property type="entry name" value="Chromo domain-like"/>
    <property type="match status" value="1"/>
</dbReference>
<dbReference type="Gene3D" id="1.10.340.70">
    <property type="match status" value="1"/>
</dbReference>
<proteinExistence type="predicted"/>
<dbReference type="InterPro" id="IPR056924">
    <property type="entry name" value="SH3_Tf2-1"/>
</dbReference>
<evidence type="ECO:0000256" key="1">
    <source>
        <dbReference type="ARBA" id="ARBA00022670"/>
    </source>
</evidence>
<dbReference type="InterPro" id="IPR041588">
    <property type="entry name" value="Integrase_H2C2"/>
</dbReference>
<dbReference type="GO" id="GO:0003964">
    <property type="term" value="F:RNA-directed DNA polymerase activity"/>
    <property type="evidence" value="ECO:0007669"/>
    <property type="project" value="UniProtKB-KW"/>
</dbReference>
<dbReference type="GO" id="GO:0004190">
    <property type="term" value="F:aspartic-type endopeptidase activity"/>
    <property type="evidence" value="ECO:0007669"/>
    <property type="project" value="UniProtKB-KW"/>
</dbReference>
<dbReference type="FunFam" id="3.30.420.10:FF:000032">
    <property type="entry name" value="Retrovirus-related Pol polyprotein from transposon 297-like Protein"/>
    <property type="match status" value="1"/>
</dbReference>
<accession>A0A6N2KZ88</accession>
<dbReference type="PROSITE" id="PS50994">
    <property type="entry name" value="INTEGRASE"/>
    <property type="match status" value="1"/>
</dbReference>